<dbReference type="Gene3D" id="3.30.1220.10">
    <property type="entry name" value="CobW-like, C-terminal domain"/>
    <property type="match status" value="1"/>
</dbReference>
<reference evidence="8" key="1">
    <citation type="journal article" date="2019" name="Int. J. Syst. Evol. Microbiol.">
        <title>The Global Catalogue of Microorganisms (GCM) 10K type strain sequencing project: providing services to taxonomists for standard genome sequencing and annotation.</title>
        <authorList>
            <consortium name="The Broad Institute Genomics Platform"/>
            <consortium name="The Broad Institute Genome Sequencing Center for Infectious Disease"/>
            <person name="Wu L."/>
            <person name="Ma J."/>
        </authorList>
    </citation>
    <scope>NUCLEOTIDE SEQUENCE [LARGE SCALE GENOMIC DNA]</scope>
    <source>
        <strain evidence="8">CCUG 71848</strain>
    </source>
</reference>
<dbReference type="Proteomes" id="UP001597156">
    <property type="component" value="Unassembled WGS sequence"/>
</dbReference>
<evidence type="ECO:0000256" key="1">
    <source>
        <dbReference type="ARBA" id="ARBA00022741"/>
    </source>
</evidence>
<evidence type="ECO:0000313" key="8">
    <source>
        <dbReference type="Proteomes" id="UP001597156"/>
    </source>
</evidence>
<dbReference type="CDD" id="cd03112">
    <property type="entry name" value="CobW-like"/>
    <property type="match status" value="1"/>
</dbReference>
<dbReference type="InterPro" id="IPR003495">
    <property type="entry name" value="CobW/HypB/UreG_nucleotide-bd"/>
</dbReference>
<proteinExistence type="inferred from homology"/>
<gene>
    <name evidence="7" type="ORF">ACFQ22_11800</name>
</gene>
<organism evidence="7 8">
    <name type="scientific">Lentilactobacillus raoultii</name>
    <dbReference type="NCBI Taxonomy" id="1987503"/>
    <lineage>
        <taxon>Bacteria</taxon>
        <taxon>Bacillati</taxon>
        <taxon>Bacillota</taxon>
        <taxon>Bacilli</taxon>
        <taxon>Lactobacillales</taxon>
        <taxon>Lactobacillaceae</taxon>
        <taxon>Lentilactobacillus</taxon>
    </lineage>
</organism>
<dbReference type="InterPro" id="IPR036627">
    <property type="entry name" value="CobW-likC_sf"/>
</dbReference>
<keyword evidence="1" id="KW-0547">Nucleotide-binding</keyword>
<dbReference type="PANTHER" id="PTHR43603:SF1">
    <property type="entry name" value="ZINC-REGULATED GTPASE METALLOPROTEIN ACTIVATOR 1"/>
    <property type="match status" value="1"/>
</dbReference>
<dbReference type="EMBL" id="JBHTLH010000041">
    <property type="protein sequence ID" value="MFD1126035.1"/>
    <property type="molecule type" value="Genomic_DNA"/>
</dbReference>
<feature type="domain" description="CobW C-terminal" evidence="6">
    <location>
        <begin position="265"/>
        <end position="380"/>
    </location>
</feature>
<dbReference type="SUPFAM" id="SSF90002">
    <property type="entry name" value="Hypothetical protein YjiA, C-terminal domain"/>
    <property type="match status" value="1"/>
</dbReference>
<dbReference type="InterPro" id="IPR051927">
    <property type="entry name" value="Zn_Chap_cDPG_Synth"/>
</dbReference>
<keyword evidence="8" id="KW-1185">Reference proteome</keyword>
<dbReference type="Pfam" id="PF02492">
    <property type="entry name" value="cobW"/>
    <property type="match status" value="1"/>
</dbReference>
<accession>A0ABW3PP17</accession>
<comment type="caution">
    <text evidence="7">The sequence shown here is derived from an EMBL/GenBank/DDBJ whole genome shotgun (WGS) entry which is preliminary data.</text>
</comment>
<evidence type="ECO:0000256" key="5">
    <source>
        <dbReference type="ARBA" id="ARBA00049117"/>
    </source>
</evidence>
<dbReference type="PANTHER" id="PTHR43603">
    <property type="entry name" value="COBW DOMAIN-CONTAINING PROTEIN DDB_G0274527"/>
    <property type="match status" value="1"/>
</dbReference>
<evidence type="ECO:0000313" key="7">
    <source>
        <dbReference type="EMBL" id="MFD1126035.1"/>
    </source>
</evidence>
<dbReference type="InterPro" id="IPR027417">
    <property type="entry name" value="P-loop_NTPase"/>
</dbReference>
<evidence type="ECO:0000256" key="3">
    <source>
        <dbReference type="ARBA" id="ARBA00023186"/>
    </source>
</evidence>
<dbReference type="InterPro" id="IPR011629">
    <property type="entry name" value="CobW-like_C"/>
</dbReference>
<dbReference type="SUPFAM" id="SSF52540">
    <property type="entry name" value="P-loop containing nucleoside triphosphate hydrolases"/>
    <property type="match status" value="1"/>
</dbReference>
<keyword evidence="3" id="KW-0143">Chaperone</keyword>
<name>A0ABW3PP17_9LACO</name>
<evidence type="ECO:0000256" key="2">
    <source>
        <dbReference type="ARBA" id="ARBA00022801"/>
    </source>
</evidence>
<comment type="catalytic activity">
    <reaction evidence="5">
        <text>GTP + H2O = GDP + phosphate + H(+)</text>
        <dbReference type="Rhea" id="RHEA:19669"/>
        <dbReference type="ChEBI" id="CHEBI:15377"/>
        <dbReference type="ChEBI" id="CHEBI:15378"/>
        <dbReference type="ChEBI" id="CHEBI:37565"/>
        <dbReference type="ChEBI" id="CHEBI:43474"/>
        <dbReference type="ChEBI" id="CHEBI:58189"/>
    </reaction>
    <physiologicalReaction direction="left-to-right" evidence="5">
        <dbReference type="Rhea" id="RHEA:19670"/>
    </physiologicalReaction>
</comment>
<evidence type="ECO:0000259" key="6">
    <source>
        <dbReference type="SMART" id="SM00833"/>
    </source>
</evidence>
<keyword evidence="2" id="KW-0378">Hydrolase</keyword>
<protein>
    <submittedName>
        <fullName evidence="7">CobW family GTP-binding protein</fullName>
    </submittedName>
</protein>
<dbReference type="Pfam" id="PF07683">
    <property type="entry name" value="CobW_C"/>
    <property type="match status" value="1"/>
</dbReference>
<dbReference type="SMART" id="SM00833">
    <property type="entry name" value="CobW_C"/>
    <property type="match status" value="1"/>
</dbReference>
<dbReference type="RefSeq" id="WP_191981373.1">
    <property type="nucleotide sequence ID" value="NZ_JBHTLH010000041.1"/>
</dbReference>
<comment type="similarity">
    <text evidence="4">Belongs to the SIMIBI class G3E GTPase family. ZNG1 subfamily.</text>
</comment>
<sequence length="404" mass="46493">MMLNSIYYYLVERVMNMGQRVPVTIISGYLGAGKTTLILHLLKCKEGKRVGIIVNDLAAVNVDEKMIQRSPDFSKADQLVALTHGSIGGQLQQQLIDQTYRLAASGTVDLILVESSGIVQPDMAAKAIARGTTTDGEKLATVCRLDTNVTVVDGFRVLHQFLPGDGAYNQDFTQSNQLIINQIEFCDVLLFNKTDLLTAEQQTYLEKFVRQLQPRAVFLETKFAIVPVSKVINTHLFDEKHELEAYDRSDDLSHFKEHHDLKFGIDSFVYRRRRPFNPMRFDAWLDQWPPAITRCKGVMWVITQPERVFTISQSGRAMDIIPSGYWIASMKDWEIKKIFTVRQNLRQIWDPRFGDRMIELVFIGQNMNRNKIIHDLDQCLMREDEVIDVRQDPFRLRHSNAHSK</sequence>
<evidence type="ECO:0000256" key="4">
    <source>
        <dbReference type="ARBA" id="ARBA00034320"/>
    </source>
</evidence>
<dbReference type="Gene3D" id="3.40.50.300">
    <property type="entry name" value="P-loop containing nucleotide triphosphate hydrolases"/>
    <property type="match status" value="1"/>
</dbReference>